<evidence type="ECO:0008006" key="4">
    <source>
        <dbReference type="Google" id="ProtNLM"/>
    </source>
</evidence>
<dbReference type="KEGG" id="rsin:B6N60_00612"/>
<keyword evidence="1" id="KW-0812">Transmembrane</keyword>
<reference evidence="2" key="1">
    <citation type="submission" date="2017-04" db="EMBL/GenBank/DDBJ databases">
        <title>Genome deletions in a multicellular cyanobacterial endosymbiont for morphological adaptation in marine diatoms.</title>
        <authorList>
            <person name="Wang Y."/>
            <person name="Gao H."/>
            <person name="Li R."/>
            <person name="Xu X."/>
        </authorList>
    </citation>
    <scope>NUCLEOTIDE SEQUENCE</scope>
    <source>
        <strain evidence="2">FACHB 800</strain>
    </source>
</reference>
<keyword evidence="1" id="KW-0472">Membrane</keyword>
<dbReference type="AlphaFoldDB" id="A0A975T4G4"/>
<keyword evidence="3" id="KW-1185">Reference proteome</keyword>
<feature type="transmembrane region" description="Helical" evidence="1">
    <location>
        <begin position="31"/>
        <end position="52"/>
    </location>
</feature>
<feature type="transmembrane region" description="Helical" evidence="1">
    <location>
        <begin position="64"/>
        <end position="88"/>
    </location>
</feature>
<evidence type="ECO:0000313" key="2">
    <source>
        <dbReference type="EMBL" id="QXE21934.1"/>
    </source>
</evidence>
<gene>
    <name evidence="2" type="ORF">B6N60_00612</name>
</gene>
<feature type="transmembrane region" description="Helical" evidence="1">
    <location>
        <begin position="108"/>
        <end position="135"/>
    </location>
</feature>
<dbReference type="EMBL" id="CP021056">
    <property type="protein sequence ID" value="QXE21934.1"/>
    <property type="molecule type" value="Genomic_DNA"/>
</dbReference>
<accession>A0A975T4G4</accession>
<evidence type="ECO:0000256" key="1">
    <source>
        <dbReference type="SAM" id="Phobius"/>
    </source>
</evidence>
<dbReference type="Pfam" id="PF09980">
    <property type="entry name" value="DUF2214"/>
    <property type="match status" value="1"/>
</dbReference>
<sequence>MLCFAALAVEALTLKRELDVKDAWKILIADVVYGIFATSILVTGVLRVIYFGKGADYYLNSPFFYIKVATFIVVGTLSLYPTISFVNWLRDLLQGQAPTLELTKFNRLLWIIRAELVGFTLIPLLAVIMAAGVGIK</sequence>
<protein>
    <recommendedName>
        <fullName evidence="4">DUF2214 family protein</fullName>
    </recommendedName>
</protein>
<proteinExistence type="predicted"/>
<dbReference type="InterPro" id="IPR018706">
    <property type="entry name" value="DUF2214_membrane"/>
</dbReference>
<keyword evidence="1" id="KW-1133">Transmembrane helix</keyword>
<organism evidence="2 3">
    <name type="scientific">Richelia sinica FACHB-800</name>
    <dbReference type="NCBI Taxonomy" id="1357546"/>
    <lineage>
        <taxon>Bacteria</taxon>
        <taxon>Bacillati</taxon>
        <taxon>Cyanobacteriota</taxon>
        <taxon>Cyanophyceae</taxon>
        <taxon>Nostocales</taxon>
        <taxon>Nostocaceae</taxon>
        <taxon>Richelia</taxon>
    </lineage>
</organism>
<dbReference type="Proteomes" id="UP000683511">
    <property type="component" value="Chromosome"/>
</dbReference>
<name>A0A975T4G4_9NOST</name>
<evidence type="ECO:0000313" key="3">
    <source>
        <dbReference type="Proteomes" id="UP000683511"/>
    </source>
</evidence>